<accession>A0A8E2EGX4</accession>
<reference evidence="2 3" key="1">
    <citation type="journal article" date="2016" name="Nat. Commun.">
        <title>Ectomycorrhizal ecology is imprinted in the genome of the dominant symbiotic fungus Cenococcum geophilum.</title>
        <authorList>
            <consortium name="DOE Joint Genome Institute"/>
            <person name="Peter M."/>
            <person name="Kohler A."/>
            <person name="Ohm R.A."/>
            <person name="Kuo A."/>
            <person name="Krutzmann J."/>
            <person name="Morin E."/>
            <person name="Arend M."/>
            <person name="Barry K.W."/>
            <person name="Binder M."/>
            <person name="Choi C."/>
            <person name="Clum A."/>
            <person name="Copeland A."/>
            <person name="Grisel N."/>
            <person name="Haridas S."/>
            <person name="Kipfer T."/>
            <person name="LaButti K."/>
            <person name="Lindquist E."/>
            <person name="Lipzen A."/>
            <person name="Maire R."/>
            <person name="Meier B."/>
            <person name="Mihaltcheva S."/>
            <person name="Molinier V."/>
            <person name="Murat C."/>
            <person name="Poggeler S."/>
            <person name="Quandt C.A."/>
            <person name="Sperisen C."/>
            <person name="Tritt A."/>
            <person name="Tisserant E."/>
            <person name="Crous P.W."/>
            <person name="Henrissat B."/>
            <person name="Nehls U."/>
            <person name="Egli S."/>
            <person name="Spatafora J.W."/>
            <person name="Grigoriev I.V."/>
            <person name="Martin F.M."/>
        </authorList>
    </citation>
    <scope>NUCLEOTIDE SEQUENCE [LARGE SCALE GENOMIC DNA]</scope>
    <source>
        <strain evidence="2 3">CBS 459.81</strain>
    </source>
</reference>
<dbReference type="AlphaFoldDB" id="A0A8E2EGX4"/>
<protein>
    <submittedName>
        <fullName evidence="2">Uncharacterized protein</fullName>
    </submittedName>
</protein>
<gene>
    <name evidence="2" type="ORF">K432DRAFT_379592</name>
</gene>
<name>A0A8E2EGX4_9PEZI</name>
<dbReference type="EMBL" id="KV744863">
    <property type="protein sequence ID" value="OCK83353.1"/>
    <property type="molecule type" value="Genomic_DNA"/>
</dbReference>
<keyword evidence="1" id="KW-1133">Transmembrane helix</keyword>
<keyword evidence="1" id="KW-0812">Transmembrane</keyword>
<organism evidence="2 3">
    <name type="scientific">Lepidopterella palustris CBS 459.81</name>
    <dbReference type="NCBI Taxonomy" id="1314670"/>
    <lineage>
        <taxon>Eukaryota</taxon>
        <taxon>Fungi</taxon>
        <taxon>Dikarya</taxon>
        <taxon>Ascomycota</taxon>
        <taxon>Pezizomycotina</taxon>
        <taxon>Dothideomycetes</taxon>
        <taxon>Pleosporomycetidae</taxon>
        <taxon>Mytilinidiales</taxon>
        <taxon>Argynnaceae</taxon>
        <taxon>Lepidopterella</taxon>
    </lineage>
</organism>
<keyword evidence="1" id="KW-0472">Membrane</keyword>
<dbReference type="Proteomes" id="UP000250266">
    <property type="component" value="Unassembled WGS sequence"/>
</dbReference>
<evidence type="ECO:0000313" key="3">
    <source>
        <dbReference type="Proteomes" id="UP000250266"/>
    </source>
</evidence>
<proteinExistence type="predicted"/>
<evidence type="ECO:0000313" key="2">
    <source>
        <dbReference type="EMBL" id="OCK83353.1"/>
    </source>
</evidence>
<sequence>MCSTLTSISEVLATASAAVSADWTAVCSSSVPTHTLPPSVSLCYDSSHNTPGPCSKSTSTTGIYPGASTHTLGSDGVQQAAPSTMVVLFVFALHFVFRV</sequence>
<feature type="transmembrane region" description="Helical" evidence="1">
    <location>
        <begin position="80"/>
        <end position="97"/>
    </location>
</feature>
<keyword evidence="3" id="KW-1185">Reference proteome</keyword>
<evidence type="ECO:0000256" key="1">
    <source>
        <dbReference type="SAM" id="Phobius"/>
    </source>
</evidence>
<dbReference type="OrthoDB" id="10580294at2759"/>